<organism evidence="1 2">
    <name type="scientific">Phyllobacterium ifriqiyense</name>
    <dbReference type="NCBI Taxonomy" id="314238"/>
    <lineage>
        <taxon>Bacteria</taxon>
        <taxon>Pseudomonadati</taxon>
        <taxon>Pseudomonadota</taxon>
        <taxon>Alphaproteobacteria</taxon>
        <taxon>Hyphomicrobiales</taxon>
        <taxon>Phyllobacteriaceae</taxon>
        <taxon>Phyllobacterium</taxon>
    </lineage>
</organism>
<name>A0ABU0S5S3_9HYPH</name>
<gene>
    <name evidence="1" type="ORF">QFZ34_001266</name>
</gene>
<evidence type="ECO:0000313" key="2">
    <source>
        <dbReference type="Proteomes" id="UP001237780"/>
    </source>
</evidence>
<reference evidence="1 2" key="1">
    <citation type="submission" date="2023-07" db="EMBL/GenBank/DDBJ databases">
        <title>Comparative genomics of wheat-associated soil bacteria to identify genetic determinants of phenazine resistance.</title>
        <authorList>
            <person name="Mouncey N."/>
        </authorList>
    </citation>
    <scope>NUCLEOTIDE SEQUENCE [LARGE SCALE GENOMIC DNA]</scope>
    <source>
        <strain evidence="1 2">W4I11</strain>
    </source>
</reference>
<dbReference type="EMBL" id="JAUSZT010000002">
    <property type="protein sequence ID" value="MDQ0996089.1"/>
    <property type="molecule type" value="Genomic_DNA"/>
</dbReference>
<keyword evidence="2" id="KW-1185">Reference proteome</keyword>
<accession>A0ABU0S5S3</accession>
<comment type="caution">
    <text evidence="1">The sequence shown here is derived from an EMBL/GenBank/DDBJ whole genome shotgun (WGS) entry which is preliminary data.</text>
</comment>
<protein>
    <submittedName>
        <fullName evidence="1">Uncharacterized protein</fullName>
    </submittedName>
</protein>
<dbReference type="Proteomes" id="UP001237780">
    <property type="component" value="Unassembled WGS sequence"/>
</dbReference>
<sequence>MTRMKVTLSNMAINIDRVARYVTALKRRGETRKGD</sequence>
<proteinExistence type="predicted"/>
<evidence type="ECO:0000313" key="1">
    <source>
        <dbReference type="EMBL" id="MDQ0996089.1"/>
    </source>
</evidence>